<feature type="compositionally biased region" description="Acidic residues" evidence="2">
    <location>
        <begin position="175"/>
        <end position="184"/>
    </location>
</feature>
<dbReference type="Proteomes" id="UP000800094">
    <property type="component" value="Unassembled WGS sequence"/>
</dbReference>
<sequence>MAALDEPLPFEEFPNYLKTHKLVDKYDSSEEPKSPHPWWELDKRGIDAELKEFAQLVIDALKGLPDNDKELQHLLRAASALSQVERSPAIKVALIGAQGAGKSLLTNALFDCDGLSITGADGQACTSAITRYAHYPGENDQDGERYFFAEVRFFNAEKMETMINEHARSYYYYQNDDDSDDEDEPRVKSRRQDEQDRRAKDTAEDVFNTLFGSREKFLECWSPSAYKSGEFSGICQHKCDEAIAKLNLNSQRVATYMGNDQGKLLERIKPFLTKVKGEVCLWPLVDSVTVRFRHDLLQQGIELIDLPGWGDINLSRVRHAEDIKDSVDVEILVADTIRIASDDAVINNARAAITLRGAANVRLVATKIDSLTPNQLSQCSGPPYDRIKEMIQEAEEEENRAEEEDDIIGRDTITKYKSYLQRCLKQRKITDRANDITLEISTKFQGRSANDLPDIFHASASDYMDSIKKTKIKFADQPALSPSMTGIPAIRQFLFSLPAQKNLDDYSTHVNVLVPAFIEKAKRATTESDRDAGFRTLADEFDCMRHAFFKDFLSQTQCAFRNISKNCLDKMRADANTYKELVNKKLTKHWFALKGPTFNKILKCRGTVPQGASKAKGLENGCNWNKELSDLLAPGFQRSYIKHVECMHDMKRALSEALDHTHCRAIRMMDDSSANLVVVEKAKKKWMDVRPKMQAKLKVLMDRIDRIEKRTLLWAMMEGDRDNNLVSCITDGHYDAVFGAAPALKPNPNGKKNPGYVSPKIKFQRDIMAKLFLLDKDHFVDHIITHFQSEFDRIMNSVLAEHFDDVSKLLETFSATLRGQAPVDYMITQVGEDIRSELLRLIPTLEDKSAAMREKMPKRIKMEGGAAAPIPEDDIAISDNINVVDLYEKESKRKRTGEGSTTRVVRIKKASETAVKRPGYR</sequence>
<dbReference type="SUPFAM" id="SSF52540">
    <property type="entry name" value="P-loop containing nucleoside triphosphate hydrolases"/>
    <property type="match status" value="1"/>
</dbReference>
<keyword evidence="1" id="KW-0175">Coiled coil</keyword>
<name>A0A6A6ICM3_9PLEO</name>
<dbReference type="GeneID" id="54578314"/>
<dbReference type="OrthoDB" id="3598281at2759"/>
<keyword evidence="4" id="KW-1185">Reference proteome</keyword>
<evidence type="ECO:0000256" key="2">
    <source>
        <dbReference type="SAM" id="MobiDB-lite"/>
    </source>
</evidence>
<dbReference type="PANTHER" id="PTHR36681:SF3">
    <property type="entry name" value="NUCLEAR GTPASE, GERMINAL CENTER-ASSOCIATED, TANDEM DUPLICATE 3"/>
    <property type="match status" value="1"/>
</dbReference>
<protein>
    <submittedName>
        <fullName evidence="3">Uncharacterized protein</fullName>
    </submittedName>
</protein>
<dbReference type="Gene3D" id="3.40.50.300">
    <property type="entry name" value="P-loop containing nucleotide triphosphate hydrolases"/>
    <property type="match status" value="2"/>
</dbReference>
<feature type="region of interest" description="Disordered" evidence="2">
    <location>
        <begin position="174"/>
        <end position="201"/>
    </location>
</feature>
<gene>
    <name evidence="3" type="ORF">BU26DRAFT_458564</name>
</gene>
<evidence type="ECO:0000313" key="4">
    <source>
        <dbReference type="Proteomes" id="UP000800094"/>
    </source>
</evidence>
<dbReference type="RefSeq" id="XP_033683329.1">
    <property type="nucleotide sequence ID" value="XM_033824984.1"/>
</dbReference>
<accession>A0A6A6ICM3</accession>
<dbReference type="EMBL" id="ML987196">
    <property type="protein sequence ID" value="KAF2248325.1"/>
    <property type="molecule type" value="Genomic_DNA"/>
</dbReference>
<feature type="coiled-coil region" evidence="1">
    <location>
        <begin position="384"/>
        <end position="411"/>
    </location>
</feature>
<evidence type="ECO:0000256" key="1">
    <source>
        <dbReference type="SAM" id="Coils"/>
    </source>
</evidence>
<proteinExistence type="predicted"/>
<organism evidence="3 4">
    <name type="scientific">Trematosphaeria pertusa</name>
    <dbReference type="NCBI Taxonomy" id="390896"/>
    <lineage>
        <taxon>Eukaryota</taxon>
        <taxon>Fungi</taxon>
        <taxon>Dikarya</taxon>
        <taxon>Ascomycota</taxon>
        <taxon>Pezizomycotina</taxon>
        <taxon>Dothideomycetes</taxon>
        <taxon>Pleosporomycetidae</taxon>
        <taxon>Pleosporales</taxon>
        <taxon>Massarineae</taxon>
        <taxon>Trematosphaeriaceae</taxon>
        <taxon>Trematosphaeria</taxon>
    </lineage>
</organism>
<dbReference type="AlphaFoldDB" id="A0A6A6ICM3"/>
<dbReference type="PANTHER" id="PTHR36681">
    <property type="entry name" value="NUCLEAR GTPASE, GERMINAL CENTER-ASSOCIATED, TANDEM DUPLICATE 3"/>
    <property type="match status" value="1"/>
</dbReference>
<feature type="compositionally biased region" description="Basic and acidic residues" evidence="2">
    <location>
        <begin position="185"/>
        <end position="201"/>
    </location>
</feature>
<evidence type="ECO:0000313" key="3">
    <source>
        <dbReference type="EMBL" id="KAF2248325.1"/>
    </source>
</evidence>
<reference evidence="3" key="1">
    <citation type="journal article" date="2020" name="Stud. Mycol.">
        <title>101 Dothideomycetes genomes: a test case for predicting lifestyles and emergence of pathogens.</title>
        <authorList>
            <person name="Haridas S."/>
            <person name="Albert R."/>
            <person name="Binder M."/>
            <person name="Bloem J."/>
            <person name="Labutti K."/>
            <person name="Salamov A."/>
            <person name="Andreopoulos B."/>
            <person name="Baker S."/>
            <person name="Barry K."/>
            <person name="Bills G."/>
            <person name="Bluhm B."/>
            <person name="Cannon C."/>
            <person name="Castanera R."/>
            <person name="Culley D."/>
            <person name="Daum C."/>
            <person name="Ezra D."/>
            <person name="Gonzalez J."/>
            <person name="Henrissat B."/>
            <person name="Kuo A."/>
            <person name="Liang C."/>
            <person name="Lipzen A."/>
            <person name="Lutzoni F."/>
            <person name="Magnuson J."/>
            <person name="Mondo S."/>
            <person name="Nolan M."/>
            <person name="Ohm R."/>
            <person name="Pangilinan J."/>
            <person name="Park H.-J."/>
            <person name="Ramirez L."/>
            <person name="Alfaro M."/>
            <person name="Sun H."/>
            <person name="Tritt A."/>
            <person name="Yoshinaga Y."/>
            <person name="Zwiers L.-H."/>
            <person name="Turgeon B."/>
            <person name="Goodwin S."/>
            <person name="Spatafora J."/>
            <person name="Crous P."/>
            <person name="Grigoriev I."/>
        </authorList>
    </citation>
    <scope>NUCLEOTIDE SEQUENCE</scope>
    <source>
        <strain evidence="3">CBS 122368</strain>
    </source>
</reference>
<dbReference type="InterPro" id="IPR027417">
    <property type="entry name" value="P-loop_NTPase"/>
</dbReference>